<sequence>MTSQITPVPDLAESKALTIDWRSLGKVVAPPEAPPVVILPGFGNDTGDYECPFGDKDAAIATALRNRGWRVFVVPLERRDWLNVGRSVLSRDYWTSNCTCDPGYRWYLNRVRSTVDMARCECLCDQVDLIGHSAGGWLGRAFTGDPLGFDSPPATPDVPHQGVRTLVTLGTPQRPPPAELGRDMTGGALRWVDVQWPGAHFASAGLRYVCVAGRSVTADRNAPRRTLARYAHSSYSQVCGDGHAEEGDCVVPLSSAHLPGAKNVVLEGVYHSTSRVGTYGQPAERPWYGSDTVVDAWAQFLV</sequence>
<dbReference type="Proteomes" id="UP001445335">
    <property type="component" value="Unassembled WGS sequence"/>
</dbReference>
<gene>
    <name evidence="1" type="ORF">WJX81_006068</name>
</gene>
<organism evidence="1 2">
    <name type="scientific">Elliptochloris bilobata</name>
    <dbReference type="NCBI Taxonomy" id="381761"/>
    <lineage>
        <taxon>Eukaryota</taxon>
        <taxon>Viridiplantae</taxon>
        <taxon>Chlorophyta</taxon>
        <taxon>core chlorophytes</taxon>
        <taxon>Trebouxiophyceae</taxon>
        <taxon>Trebouxiophyceae incertae sedis</taxon>
        <taxon>Elliptochloris clade</taxon>
        <taxon>Elliptochloris</taxon>
    </lineage>
</organism>
<proteinExistence type="predicted"/>
<evidence type="ECO:0000313" key="2">
    <source>
        <dbReference type="Proteomes" id="UP001445335"/>
    </source>
</evidence>
<dbReference type="PANTHER" id="PTHR47909">
    <property type="entry name" value="ALPHA/BETA-HYDROLASES SUPERFAMILY PROTEIN"/>
    <property type="match status" value="1"/>
</dbReference>
<dbReference type="AlphaFoldDB" id="A0AAW1QK12"/>
<comment type="caution">
    <text evidence="1">The sequence shown here is derived from an EMBL/GenBank/DDBJ whole genome shotgun (WGS) entry which is preliminary data.</text>
</comment>
<keyword evidence="2" id="KW-1185">Reference proteome</keyword>
<accession>A0AAW1QK12</accession>
<dbReference type="EMBL" id="JALJOU010000097">
    <property type="protein sequence ID" value="KAK9821764.1"/>
    <property type="molecule type" value="Genomic_DNA"/>
</dbReference>
<dbReference type="InterPro" id="IPR029058">
    <property type="entry name" value="AB_hydrolase_fold"/>
</dbReference>
<name>A0AAW1QK12_9CHLO</name>
<evidence type="ECO:0000313" key="1">
    <source>
        <dbReference type="EMBL" id="KAK9821764.1"/>
    </source>
</evidence>
<evidence type="ECO:0008006" key="3">
    <source>
        <dbReference type="Google" id="ProtNLM"/>
    </source>
</evidence>
<dbReference type="PANTHER" id="PTHR47909:SF2">
    <property type="entry name" value="GPI INOSITOL-DEACYLASE"/>
    <property type="match status" value="1"/>
</dbReference>
<protein>
    <recommendedName>
        <fullName evidence="3">Chlorophyllase</fullName>
    </recommendedName>
</protein>
<dbReference type="Gene3D" id="3.40.50.1820">
    <property type="entry name" value="alpha/beta hydrolase"/>
    <property type="match status" value="1"/>
</dbReference>
<dbReference type="SUPFAM" id="SSF53474">
    <property type="entry name" value="alpha/beta-Hydrolases"/>
    <property type="match status" value="1"/>
</dbReference>
<reference evidence="1 2" key="1">
    <citation type="journal article" date="2024" name="Nat. Commun.">
        <title>Phylogenomics reveals the evolutionary origins of lichenization in chlorophyte algae.</title>
        <authorList>
            <person name="Puginier C."/>
            <person name="Libourel C."/>
            <person name="Otte J."/>
            <person name="Skaloud P."/>
            <person name="Haon M."/>
            <person name="Grisel S."/>
            <person name="Petersen M."/>
            <person name="Berrin J.G."/>
            <person name="Delaux P.M."/>
            <person name="Dal Grande F."/>
            <person name="Keller J."/>
        </authorList>
    </citation>
    <scope>NUCLEOTIDE SEQUENCE [LARGE SCALE GENOMIC DNA]</scope>
    <source>
        <strain evidence="1 2">SAG 245.80</strain>
    </source>
</reference>